<evidence type="ECO:0000313" key="2">
    <source>
        <dbReference type="EMBL" id="CUN75589.1"/>
    </source>
</evidence>
<dbReference type="RefSeq" id="WP_055053048.1">
    <property type="nucleotide sequence ID" value="NZ_CYZA01000005.1"/>
</dbReference>
<evidence type="ECO:0000313" key="3">
    <source>
        <dbReference type="Proteomes" id="UP000095447"/>
    </source>
</evidence>
<dbReference type="EMBL" id="CYZA01000005">
    <property type="protein sequence ID" value="CUN75589.1"/>
    <property type="molecule type" value="Genomic_DNA"/>
</dbReference>
<gene>
    <name evidence="2" type="ORF">ERS852395_01234</name>
</gene>
<sequence length="315" mass="35731">MKKRMIIVTALIMGTLGAGCVSVQASDTLPELTKDNALEQMMKAGETDSLVSNHKSYEATCEYILQNTKVYDYEDSEVMYVDMYGTTQMLYKNGELKYGKEGDEYLSCLYIDEADGNADDLISFYTDETIEEEVTDMKEDGDTIIIQTKVPEELTQSALNSQGDGESYTEGDWISMEYVVASDDYRPLKHTQILNHKDGTSEEASKMEFSYGVDRSEDVADLCEKYEEAEKAEGDVRNVTVTAAPGTELEKDYAITVPADNHVWIMLHDDSSYYVLYTDKECKELHEPEENVKGDTHLYAEIRSYEDYEETEDEV</sequence>
<proteinExistence type="predicted"/>
<reference evidence="2 3" key="1">
    <citation type="submission" date="2015-09" db="EMBL/GenBank/DDBJ databases">
        <authorList>
            <consortium name="Pathogen Informatics"/>
        </authorList>
    </citation>
    <scope>NUCLEOTIDE SEQUENCE [LARGE SCALE GENOMIC DNA]</scope>
    <source>
        <strain evidence="2 3">2789STDY5608838</strain>
    </source>
</reference>
<feature type="signal peptide" evidence="1">
    <location>
        <begin position="1"/>
        <end position="25"/>
    </location>
</feature>
<organism evidence="2 3">
    <name type="scientific">Blautia obeum</name>
    <dbReference type="NCBI Taxonomy" id="40520"/>
    <lineage>
        <taxon>Bacteria</taxon>
        <taxon>Bacillati</taxon>
        <taxon>Bacillota</taxon>
        <taxon>Clostridia</taxon>
        <taxon>Lachnospirales</taxon>
        <taxon>Lachnospiraceae</taxon>
        <taxon>Blautia</taxon>
    </lineage>
</organism>
<dbReference type="AlphaFoldDB" id="A0A173ZIX5"/>
<dbReference type="PROSITE" id="PS51257">
    <property type="entry name" value="PROKAR_LIPOPROTEIN"/>
    <property type="match status" value="1"/>
</dbReference>
<keyword evidence="1" id="KW-0732">Signal</keyword>
<feature type="chain" id="PRO_5008016927" description="DUF5104 domain-containing protein" evidence="1">
    <location>
        <begin position="26"/>
        <end position="315"/>
    </location>
</feature>
<accession>A0A173ZIX5</accession>
<dbReference type="Proteomes" id="UP000095447">
    <property type="component" value="Unassembled WGS sequence"/>
</dbReference>
<name>A0A173ZIX5_9FIRM</name>
<evidence type="ECO:0008006" key="4">
    <source>
        <dbReference type="Google" id="ProtNLM"/>
    </source>
</evidence>
<protein>
    <recommendedName>
        <fullName evidence="4">DUF5104 domain-containing protein</fullName>
    </recommendedName>
</protein>
<evidence type="ECO:0000256" key="1">
    <source>
        <dbReference type="SAM" id="SignalP"/>
    </source>
</evidence>